<evidence type="ECO:0000256" key="5">
    <source>
        <dbReference type="ARBA" id="ARBA00022598"/>
    </source>
</evidence>
<comment type="caution">
    <text evidence="11">The sequence shown here is derived from an EMBL/GenBank/DDBJ whole genome shotgun (WGS) entry which is preliminary data.</text>
</comment>
<evidence type="ECO:0000259" key="10">
    <source>
        <dbReference type="Pfam" id="PF17767"/>
    </source>
</evidence>
<sequence>MTQHEVFPSILDNDLYKFTMQYAVLQHYKDAQVVYQFTNREKELHLNDEAMQWLSKQIQTLDRLQLTEDEHKYIASQPIFDASYADYLRQFRYRPAEQVKYEFDSATGDLDLQVIGSWHETILYEVPLLALISEAYFRFVDQDWNYDNQHENAYKKATELLQYGCRFSEFGTRRRRDFKTQDTVMGAIIQAAQANKDAPSGFSGTSNAYFAKKYNVPVIGTIAHEFFMAVSALEGVQHANAITLNKWYDTYPTAVGIALTDTFTTEVFLRDFDKDLATKYGAVRQDSGDAAEFIQRMLEHYKSLGIDPATKMIVFSDALDVERAKKLQDLCNQAGIRASFGIGTSLTNDFRRASNPAEKSKPMNIVIKMKYCNNKRVIKLSDDVLKHSASDDLVEKLKKELNIV</sequence>
<dbReference type="GO" id="GO:0000183">
    <property type="term" value="P:rDNA heterochromatin formation"/>
    <property type="evidence" value="ECO:0007669"/>
    <property type="project" value="EnsemblFungi"/>
</dbReference>
<name>A0A1X2GZX8_SYNRA</name>
<dbReference type="GO" id="GO:0019358">
    <property type="term" value="P:nicotinate nucleotide salvage"/>
    <property type="evidence" value="ECO:0007669"/>
    <property type="project" value="EnsemblFungi"/>
</dbReference>
<comment type="function">
    <text evidence="8">Catalyzes the synthesis of beta-nicotinate D-ribonucleotide from nicotinate and 5-phospho-D-ribose 1-phosphate at the expense of ATP.</text>
</comment>
<dbReference type="PANTHER" id="PTHR11098:SF1">
    <property type="entry name" value="NICOTINATE PHOSPHORIBOSYLTRANSFERASE"/>
    <property type="match status" value="1"/>
</dbReference>
<dbReference type="InterPro" id="IPR040727">
    <property type="entry name" value="NAPRTase_N"/>
</dbReference>
<feature type="domain" description="Nicotinate phosphoribosyltransferase N-terminal" evidence="10">
    <location>
        <begin position="11"/>
        <end position="133"/>
    </location>
</feature>
<dbReference type="GO" id="GO:0016757">
    <property type="term" value="F:glycosyltransferase activity"/>
    <property type="evidence" value="ECO:0007669"/>
    <property type="project" value="UniProtKB-KW"/>
</dbReference>
<dbReference type="InterPro" id="IPR007229">
    <property type="entry name" value="Nic_PRibTrfase-Fam"/>
</dbReference>
<protein>
    <recommendedName>
        <fullName evidence="3 8">Nicotinate phosphoribosyltransferase</fullName>
        <ecNumber evidence="3 8">6.3.4.21</ecNumber>
    </recommendedName>
</protein>
<dbReference type="UniPathway" id="UPA00253">
    <property type="reaction ID" value="UER00457"/>
</dbReference>
<keyword evidence="11" id="KW-0808">Transferase</keyword>
<dbReference type="InParanoid" id="A0A1X2GZX8"/>
<dbReference type="GO" id="GO:0004516">
    <property type="term" value="F:nicotinate phosphoribosyltransferase activity"/>
    <property type="evidence" value="ECO:0007669"/>
    <property type="project" value="UniProtKB-UniRule"/>
</dbReference>
<evidence type="ECO:0000313" key="11">
    <source>
        <dbReference type="EMBL" id="ORY90375.1"/>
    </source>
</evidence>
<comment type="catalytic activity">
    <reaction evidence="7 8">
        <text>5-phospho-alpha-D-ribose 1-diphosphate + nicotinate + ATP + H2O = nicotinate beta-D-ribonucleotide + ADP + phosphate + diphosphate</text>
        <dbReference type="Rhea" id="RHEA:36163"/>
        <dbReference type="ChEBI" id="CHEBI:15377"/>
        <dbReference type="ChEBI" id="CHEBI:30616"/>
        <dbReference type="ChEBI" id="CHEBI:32544"/>
        <dbReference type="ChEBI" id="CHEBI:33019"/>
        <dbReference type="ChEBI" id="CHEBI:43474"/>
        <dbReference type="ChEBI" id="CHEBI:57502"/>
        <dbReference type="ChEBI" id="CHEBI:58017"/>
        <dbReference type="ChEBI" id="CHEBI:456216"/>
        <dbReference type="EC" id="6.3.4.21"/>
    </reaction>
</comment>
<evidence type="ECO:0000256" key="8">
    <source>
        <dbReference type="RuleBase" id="RU003838"/>
    </source>
</evidence>
<evidence type="ECO:0000313" key="12">
    <source>
        <dbReference type="Proteomes" id="UP000242180"/>
    </source>
</evidence>
<dbReference type="NCBIfam" id="TIGR01514">
    <property type="entry name" value="NAPRTase"/>
    <property type="match status" value="1"/>
</dbReference>
<keyword evidence="12" id="KW-1185">Reference proteome</keyword>
<dbReference type="Pfam" id="PF04095">
    <property type="entry name" value="NAPRTase"/>
    <property type="match status" value="1"/>
</dbReference>
<dbReference type="Gene3D" id="3.20.140.10">
    <property type="entry name" value="nicotinate phosphoribosyltransferase"/>
    <property type="match status" value="1"/>
</dbReference>
<dbReference type="FunCoup" id="A0A1X2GZX8">
    <property type="interactions" value="343"/>
</dbReference>
<evidence type="ECO:0000256" key="3">
    <source>
        <dbReference type="ARBA" id="ARBA00013236"/>
    </source>
</evidence>
<dbReference type="GO" id="GO:0031509">
    <property type="term" value="P:subtelomeric heterochromatin formation"/>
    <property type="evidence" value="ECO:0007669"/>
    <property type="project" value="EnsemblFungi"/>
</dbReference>
<dbReference type="EC" id="6.3.4.21" evidence="3 8"/>
<gene>
    <name evidence="11" type="ORF">BCR43DRAFT_464292</name>
</gene>
<dbReference type="HAMAP" id="MF_00570">
    <property type="entry name" value="NAPRTase"/>
    <property type="match status" value="1"/>
</dbReference>
<dbReference type="GO" id="GO:0000781">
    <property type="term" value="C:chromosome, telomeric region"/>
    <property type="evidence" value="ECO:0007669"/>
    <property type="project" value="GOC"/>
</dbReference>
<evidence type="ECO:0000256" key="4">
    <source>
        <dbReference type="ARBA" id="ARBA00022553"/>
    </source>
</evidence>
<dbReference type="AlphaFoldDB" id="A0A1X2GZX8"/>
<dbReference type="NCBIfam" id="NF003704">
    <property type="entry name" value="PRK05321.1"/>
    <property type="match status" value="1"/>
</dbReference>
<comment type="pathway">
    <text evidence="1 8">Cofactor biosynthesis; NAD(+) biosynthesis; nicotinate D-ribonucleotide from nicotinate: step 1/1.</text>
</comment>
<evidence type="ECO:0000256" key="2">
    <source>
        <dbReference type="ARBA" id="ARBA00010897"/>
    </source>
</evidence>
<keyword evidence="11" id="KW-0328">Glycosyltransferase</keyword>
<dbReference type="EMBL" id="MCGN01000012">
    <property type="protein sequence ID" value="ORY90375.1"/>
    <property type="molecule type" value="Genomic_DNA"/>
</dbReference>
<comment type="PTM">
    <text evidence="8">Transiently phosphorylated on a His residue during the reaction cycle. Phosphorylation strongly increases the affinity for substrates and increases the rate of nicotinate D-ribonucleotide production. Dephosphorylation regenerates the low-affinity form of the enzyme, leading to product release.</text>
</comment>
<feature type="domain" description="Nicotinate/nicotinamide phosphoribosyltransferase" evidence="9">
    <location>
        <begin position="165"/>
        <end position="402"/>
    </location>
</feature>
<dbReference type="STRING" id="13706.A0A1X2GZX8"/>
<keyword evidence="4" id="KW-0597">Phosphoprotein</keyword>
<accession>A0A1X2GZX8</accession>
<evidence type="ECO:0000256" key="6">
    <source>
        <dbReference type="ARBA" id="ARBA00022642"/>
    </source>
</evidence>
<dbReference type="GO" id="GO:0034355">
    <property type="term" value="P:NAD+ biosynthetic process via the salvage pathway"/>
    <property type="evidence" value="ECO:0007669"/>
    <property type="project" value="TreeGrafter"/>
</dbReference>
<reference evidence="11 12" key="1">
    <citation type="submission" date="2016-07" db="EMBL/GenBank/DDBJ databases">
        <title>Pervasive Adenine N6-methylation of Active Genes in Fungi.</title>
        <authorList>
            <consortium name="DOE Joint Genome Institute"/>
            <person name="Mondo S.J."/>
            <person name="Dannebaum R.O."/>
            <person name="Kuo R.C."/>
            <person name="Labutti K."/>
            <person name="Haridas S."/>
            <person name="Kuo A."/>
            <person name="Salamov A."/>
            <person name="Ahrendt S.R."/>
            <person name="Lipzen A."/>
            <person name="Sullivan W."/>
            <person name="Andreopoulos W.B."/>
            <person name="Clum A."/>
            <person name="Lindquist E."/>
            <person name="Daum C."/>
            <person name="Ramamoorthy G.K."/>
            <person name="Gryganskyi A."/>
            <person name="Culley D."/>
            <person name="Magnuson J.K."/>
            <person name="James T.Y."/>
            <person name="O'Malley M.A."/>
            <person name="Stajich J.E."/>
            <person name="Spatafora J.W."/>
            <person name="Visel A."/>
            <person name="Grigoriev I.V."/>
        </authorList>
    </citation>
    <scope>NUCLEOTIDE SEQUENCE [LARGE SCALE GENOMIC DNA]</scope>
    <source>
        <strain evidence="11 12">NRRL 2496</strain>
    </source>
</reference>
<dbReference type="InterPro" id="IPR041525">
    <property type="entry name" value="N/Namide_PRibTrfase"/>
</dbReference>
<dbReference type="GO" id="GO:0005634">
    <property type="term" value="C:nucleus"/>
    <property type="evidence" value="ECO:0007669"/>
    <property type="project" value="EnsemblFungi"/>
</dbReference>
<dbReference type="InterPro" id="IPR006406">
    <property type="entry name" value="Nic_PRibTrfase"/>
</dbReference>
<evidence type="ECO:0000256" key="7">
    <source>
        <dbReference type="ARBA" id="ARBA00048668"/>
    </source>
</evidence>
<dbReference type="PIRSF" id="PIRSF000484">
    <property type="entry name" value="NAPRT"/>
    <property type="match status" value="1"/>
</dbReference>
<keyword evidence="6 8" id="KW-0662">Pyridine nucleotide biosynthesis</keyword>
<proteinExistence type="inferred from homology"/>
<dbReference type="Proteomes" id="UP000242180">
    <property type="component" value="Unassembled WGS sequence"/>
</dbReference>
<evidence type="ECO:0000256" key="1">
    <source>
        <dbReference type="ARBA" id="ARBA00004952"/>
    </source>
</evidence>
<dbReference type="GO" id="GO:0005829">
    <property type="term" value="C:cytosol"/>
    <property type="evidence" value="ECO:0007669"/>
    <property type="project" value="TreeGrafter"/>
</dbReference>
<comment type="similarity">
    <text evidence="2 8">Belongs to the NAPRTase family.</text>
</comment>
<dbReference type="OrthoDB" id="193380at2759"/>
<dbReference type="PANTHER" id="PTHR11098">
    <property type="entry name" value="NICOTINATE PHOSPHORIBOSYLTRANSFERASE"/>
    <property type="match status" value="1"/>
</dbReference>
<dbReference type="SUPFAM" id="SSF51690">
    <property type="entry name" value="Nicotinate/Quinolinate PRTase C-terminal domain-like"/>
    <property type="match status" value="1"/>
</dbReference>
<dbReference type="OMA" id="IEHCLEY"/>
<organism evidence="11 12">
    <name type="scientific">Syncephalastrum racemosum</name>
    <name type="common">Filamentous fungus</name>
    <dbReference type="NCBI Taxonomy" id="13706"/>
    <lineage>
        <taxon>Eukaryota</taxon>
        <taxon>Fungi</taxon>
        <taxon>Fungi incertae sedis</taxon>
        <taxon>Mucoromycota</taxon>
        <taxon>Mucoromycotina</taxon>
        <taxon>Mucoromycetes</taxon>
        <taxon>Mucorales</taxon>
        <taxon>Syncephalastraceae</taxon>
        <taxon>Syncephalastrum</taxon>
    </lineage>
</organism>
<dbReference type="SUPFAM" id="SSF54675">
    <property type="entry name" value="Nicotinate/Quinolinate PRTase N-terminal domain-like"/>
    <property type="match status" value="1"/>
</dbReference>
<keyword evidence="5 8" id="KW-0436">Ligase</keyword>
<evidence type="ECO:0000259" key="9">
    <source>
        <dbReference type="Pfam" id="PF04095"/>
    </source>
</evidence>
<dbReference type="InterPro" id="IPR036068">
    <property type="entry name" value="Nicotinate_pribotase-like_C"/>
</dbReference>
<dbReference type="Pfam" id="PF17767">
    <property type="entry name" value="NAPRTase_N"/>
    <property type="match status" value="1"/>
</dbReference>